<protein>
    <submittedName>
        <fullName evidence="1">Unannotated protein</fullName>
    </submittedName>
</protein>
<reference evidence="1" key="1">
    <citation type="submission" date="2020-05" db="EMBL/GenBank/DDBJ databases">
        <authorList>
            <person name="Chiriac C."/>
            <person name="Salcher M."/>
            <person name="Ghai R."/>
            <person name="Kavagutti S V."/>
        </authorList>
    </citation>
    <scope>NUCLEOTIDE SEQUENCE</scope>
</reference>
<name>A0A6J6C3W9_9ZZZZ</name>
<dbReference type="EMBL" id="CAEZSO010000132">
    <property type="protein sequence ID" value="CAB4546051.1"/>
    <property type="molecule type" value="Genomic_DNA"/>
</dbReference>
<dbReference type="AlphaFoldDB" id="A0A6J6C3W9"/>
<organism evidence="1">
    <name type="scientific">freshwater metagenome</name>
    <dbReference type="NCBI Taxonomy" id="449393"/>
    <lineage>
        <taxon>unclassified sequences</taxon>
        <taxon>metagenomes</taxon>
        <taxon>ecological metagenomes</taxon>
    </lineage>
</organism>
<gene>
    <name evidence="1" type="ORF">UFOPK1446_00714</name>
</gene>
<sequence length="58" mass="6372">MSMAEKARYGLAEGSGTRNSMRLALGLLPVTGIRTEAERLRCEYTKLTGASKPGTKRW</sequence>
<accession>A0A6J6C3W9</accession>
<proteinExistence type="predicted"/>
<evidence type="ECO:0000313" key="1">
    <source>
        <dbReference type="EMBL" id="CAB4546051.1"/>
    </source>
</evidence>